<dbReference type="AlphaFoldDB" id="A0AAE0LWP3"/>
<feature type="domain" description="ABC-2 type transporter transmembrane" evidence="8">
    <location>
        <begin position="38"/>
        <end position="254"/>
    </location>
</feature>
<comment type="subcellular location">
    <subcellularLocation>
        <location evidence="1">Membrane</location>
        <topology evidence="1">Multi-pass membrane protein</topology>
    </subcellularLocation>
</comment>
<keyword evidence="4 7" id="KW-1133">Transmembrane helix</keyword>
<keyword evidence="2" id="KW-0813">Transport</keyword>
<feature type="transmembrane region" description="Helical" evidence="7">
    <location>
        <begin position="179"/>
        <end position="204"/>
    </location>
</feature>
<accession>A0AAE0LWP3</accession>
<keyword evidence="3 7" id="KW-0812">Transmembrane</keyword>
<feature type="transmembrane region" description="Helical" evidence="7">
    <location>
        <begin position="144"/>
        <end position="167"/>
    </location>
</feature>
<reference evidence="9" key="1">
    <citation type="journal article" date="2023" name="Mol. Phylogenet. Evol.">
        <title>Genome-scale phylogeny and comparative genomics of the fungal order Sordariales.</title>
        <authorList>
            <person name="Hensen N."/>
            <person name="Bonometti L."/>
            <person name="Westerberg I."/>
            <person name="Brannstrom I.O."/>
            <person name="Guillou S."/>
            <person name="Cros-Aarteil S."/>
            <person name="Calhoun S."/>
            <person name="Haridas S."/>
            <person name="Kuo A."/>
            <person name="Mondo S."/>
            <person name="Pangilinan J."/>
            <person name="Riley R."/>
            <person name="LaButti K."/>
            <person name="Andreopoulos B."/>
            <person name="Lipzen A."/>
            <person name="Chen C."/>
            <person name="Yan M."/>
            <person name="Daum C."/>
            <person name="Ng V."/>
            <person name="Clum A."/>
            <person name="Steindorff A."/>
            <person name="Ohm R.A."/>
            <person name="Martin F."/>
            <person name="Silar P."/>
            <person name="Natvig D.O."/>
            <person name="Lalanne C."/>
            <person name="Gautier V."/>
            <person name="Ament-Velasquez S.L."/>
            <person name="Kruys A."/>
            <person name="Hutchinson M.I."/>
            <person name="Powell A.J."/>
            <person name="Barry K."/>
            <person name="Miller A.N."/>
            <person name="Grigoriev I.V."/>
            <person name="Debuchy R."/>
            <person name="Gladieux P."/>
            <person name="Hiltunen Thoren M."/>
            <person name="Johannesson H."/>
        </authorList>
    </citation>
    <scope>NUCLEOTIDE SEQUENCE</scope>
    <source>
        <strain evidence="9">CBS 168.71</strain>
    </source>
</reference>
<dbReference type="GO" id="GO:0140359">
    <property type="term" value="F:ABC-type transporter activity"/>
    <property type="evidence" value="ECO:0007669"/>
    <property type="project" value="InterPro"/>
</dbReference>
<evidence type="ECO:0000256" key="5">
    <source>
        <dbReference type="ARBA" id="ARBA00023136"/>
    </source>
</evidence>
<evidence type="ECO:0000256" key="3">
    <source>
        <dbReference type="ARBA" id="ARBA00022692"/>
    </source>
</evidence>
<organism evidence="9 10">
    <name type="scientific">Chaetomium fimeti</name>
    <dbReference type="NCBI Taxonomy" id="1854472"/>
    <lineage>
        <taxon>Eukaryota</taxon>
        <taxon>Fungi</taxon>
        <taxon>Dikarya</taxon>
        <taxon>Ascomycota</taxon>
        <taxon>Pezizomycotina</taxon>
        <taxon>Sordariomycetes</taxon>
        <taxon>Sordariomycetidae</taxon>
        <taxon>Sordariales</taxon>
        <taxon>Chaetomiaceae</taxon>
        <taxon>Chaetomium</taxon>
    </lineage>
</organism>
<evidence type="ECO:0000256" key="4">
    <source>
        <dbReference type="ARBA" id="ARBA00022989"/>
    </source>
</evidence>
<keyword evidence="5 7" id="KW-0472">Membrane</keyword>
<proteinExistence type="predicted"/>
<feature type="transmembrane region" description="Helical" evidence="7">
    <location>
        <begin position="211"/>
        <end position="232"/>
    </location>
</feature>
<dbReference type="EMBL" id="JAUEPN010000001">
    <property type="protein sequence ID" value="KAK3300363.1"/>
    <property type="molecule type" value="Genomic_DNA"/>
</dbReference>
<feature type="transmembrane region" description="Helical" evidence="7">
    <location>
        <begin position="286"/>
        <end position="307"/>
    </location>
</feature>
<feature type="transmembrane region" description="Helical" evidence="7">
    <location>
        <begin position="98"/>
        <end position="123"/>
    </location>
</feature>
<dbReference type="Pfam" id="PF01061">
    <property type="entry name" value="ABC2_membrane"/>
    <property type="match status" value="1"/>
</dbReference>
<evidence type="ECO:0000256" key="6">
    <source>
        <dbReference type="SAM" id="MobiDB-lite"/>
    </source>
</evidence>
<evidence type="ECO:0000256" key="7">
    <source>
        <dbReference type="SAM" id="Phobius"/>
    </source>
</evidence>
<protein>
    <recommendedName>
        <fullName evidence="8">ABC-2 type transporter transmembrane domain-containing protein</fullName>
    </recommendedName>
</protein>
<reference evidence="9" key="2">
    <citation type="submission" date="2023-06" db="EMBL/GenBank/DDBJ databases">
        <authorList>
            <consortium name="Lawrence Berkeley National Laboratory"/>
            <person name="Haridas S."/>
            <person name="Hensen N."/>
            <person name="Bonometti L."/>
            <person name="Westerberg I."/>
            <person name="Brannstrom I.O."/>
            <person name="Guillou S."/>
            <person name="Cros-Aarteil S."/>
            <person name="Calhoun S."/>
            <person name="Kuo A."/>
            <person name="Mondo S."/>
            <person name="Pangilinan J."/>
            <person name="Riley R."/>
            <person name="Labutti K."/>
            <person name="Andreopoulos B."/>
            <person name="Lipzen A."/>
            <person name="Chen C."/>
            <person name="Yanf M."/>
            <person name="Daum C."/>
            <person name="Ng V."/>
            <person name="Clum A."/>
            <person name="Steindorff A."/>
            <person name="Ohm R."/>
            <person name="Martin F."/>
            <person name="Silar P."/>
            <person name="Natvig D."/>
            <person name="Lalanne C."/>
            <person name="Gautier V."/>
            <person name="Ament-Velasquez S.L."/>
            <person name="Kruys A."/>
            <person name="Hutchinson M.I."/>
            <person name="Powell A.J."/>
            <person name="Barry K."/>
            <person name="Miller A.N."/>
            <person name="Grigoriev I.V."/>
            <person name="Debuchy R."/>
            <person name="Gladieux P."/>
            <person name="Thoren M.H."/>
            <person name="Johannesson H."/>
        </authorList>
    </citation>
    <scope>NUCLEOTIDE SEQUENCE</scope>
    <source>
        <strain evidence="9">CBS 168.71</strain>
    </source>
</reference>
<evidence type="ECO:0000313" key="9">
    <source>
        <dbReference type="EMBL" id="KAK3300363.1"/>
    </source>
</evidence>
<name>A0AAE0LWP3_9PEZI</name>
<dbReference type="InterPro" id="IPR013525">
    <property type="entry name" value="ABC2_TM"/>
</dbReference>
<dbReference type="InterPro" id="IPR050352">
    <property type="entry name" value="ABCG_transporters"/>
</dbReference>
<feature type="transmembrane region" description="Helical" evidence="7">
    <location>
        <begin position="57"/>
        <end position="78"/>
    </location>
</feature>
<dbReference type="PANTHER" id="PTHR48041">
    <property type="entry name" value="ABC TRANSPORTER G FAMILY MEMBER 28"/>
    <property type="match status" value="1"/>
</dbReference>
<evidence type="ECO:0000256" key="2">
    <source>
        <dbReference type="ARBA" id="ARBA00022448"/>
    </source>
</evidence>
<dbReference type="Proteomes" id="UP001278766">
    <property type="component" value="Unassembled WGS sequence"/>
</dbReference>
<feature type="region of interest" description="Disordered" evidence="6">
    <location>
        <begin position="1"/>
        <end position="21"/>
    </location>
</feature>
<keyword evidence="10" id="KW-1185">Reference proteome</keyword>
<sequence length="313" mass="34764">MDSRQPQTPALRRRGASGSNLETLAHSAASRGASRLRQGHLCFARSVKQQWVRKTSFLIEISVGAVAGLLIGLSLYQLQGMHFQGAYHTPLTILSSALNYTLVPQVGLLCSLAIGLAAAAPGVKTFGEEKQIYWREASSGHSRLAYYVGKVLATLPRLGISAMHFTTFYCVLATPWMPFWSMFLTNLLYFYCIYGLASIMSVLVRREDGPLMAMIVSLIIGVFGGYGPPLYLVKEWHLEWLWRLCPGVWLTEAYFDKHLAIMSHLYDLDLAASWTGYVRGRFGMDIGILLVIGTVYRVIAFGGLIFLNRPGTK</sequence>
<dbReference type="RefSeq" id="XP_062663877.1">
    <property type="nucleotide sequence ID" value="XM_062805845.1"/>
</dbReference>
<dbReference type="GeneID" id="87842793"/>
<evidence type="ECO:0000259" key="8">
    <source>
        <dbReference type="Pfam" id="PF01061"/>
    </source>
</evidence>
<gene>
    <name evidence="9" type="ORF">B0H64DRAFT_428448</name>
</gene>
<evidence type="ECO:0000256" key="1">
    <source>
        <dbReference type="ARBA" id="ARBA00004141"/>
    </source>
</evidence>
<evidence type="ECO:0000313" key="10">
    <source>
        <dbReference type="Proteomes" id="UP001278766"/>
    </source>
</evidence>
<dbReference type="PANTHER" id="PTHR48041:SF91">
    <property type="entry name" value="ABC TRANSPORTER G FAMILY MEMBER 28"/>
    <property type="match status" value="1"/>
</dbReference>
<comment type="caution">
    <text evidence="9">The sequence shown here is derived from an EMBL/GenBank/DDBJ whole genome shotgun (WGS) entry which is preliminary data.</text>
</comment>
<dbReference type="GO" id="GO:0016020">
    <property type="term" value="C:membrane"/>
    <property type="evidence" value="ECO:0007669"/>
    <property type="project" value="UniProtKB-SubCell"/>
</dbReference>